<comment type="caution">
    <text evidence="2">The sequence shown here is derived from an EMBL/GenBank/DDBJ whole genome shotgun (WGS) entry which is preliminary data.</text>
</comment>
<protein>
    <submittedName>
        <fullName evidence="2">VOC family protein</fullName>
    </submittedName>
</protein>
<evidence type="ECO:0000259" key="1">
    <source>
        <dbReference type="Pfam" id="PF06983"/>
    </source>
</evidence>
<dbReference type="InterPro" id="IPR028973">
    <property type="entry name" value="PhnB-like"/>
</dbReference>
<keyword evidence="3" id="KW-1185">Reference proteome</keyword>
<evidence type="ECO:0000313" key="3">
    <source>
        <dbReference type="Proteomes" id="UP000654108"/>
    </source>
</evidence>
<dbReference type="CDD" id="cd06588">
    <property type="entry name" value="PhnB_like"/>
    <property type="match status" value="1"/>
</dbReference>
<reference evidence="2" key="1">
    <citation type="submission" date="2020-09" db="EMBL/GenBank/DDBJ databases">
        <title>Genome seq and assembly of Devosia sp.</title>
        <authorList>
            <person name="Chhetri G."/>
        </authorList>
    </citation>
    <scope>NUCLEOTIDE SEQUENCE</scope>
    <source>
        <strain evidence="2">PTR5</strain>
    </source>
</reference>
<dbReference type="Gene3D" id="3.10.180.10">
    <property type="entry name" value="2,3-Dihydroxybiphenyl 1,2-Dioxygenase, domain 1"/>
    <property type="match status" value="1"/>
</dbReference>
<dbReference type="PANTHER" id="PTHR33990">
    <property type="entry name" value="PROTEIN YJDN-RELATED"/>
    <property type="match status" value="1"/>
</dbReference>
<dbReference type="SUPFAM" id="SSF54593">
    <property type="entry name" value="Glyoxalase/Bleomycin resistance protein/Dihydroxybiphenyl dioxygenase"/>
    <property type="match status" value="1"/>
</dbReference>
<dbReference type="Pfam" id="PF06983">
    <property type="entry name" value="3-dmu-9_3-mt"/>
    <property type="match status" value="1"/>
</dbReference>
<sequence>MVARLNPYLHFDNSARAALDFYHSIFGGNLNITTYSQGGMTQNPADAEKIMHGQLESEVLILMASDSPSTMAVTLGSAISMSLSGDDEPVLRGYWRGLAEGAQITMPLKRAPWGDTFGSLTDKFGVPWMVNISDRRG</sequence>
<organism evidence="2 3">
    <name type="scientific">Devosia oryzisoli</name>
    <dbReference type="NCBI Taxonomy" id="2774138"/>
    <lineage>
        <taxon>Bacteria</taxon>
        <taxon>Pseudomonadati</taxon>
        <taxon>Pseudomonadota</taxon>
        <taxon>Alphaproteobacteria</taxon>
        <taxon>Hyphomicrobiales</taxon>
        <taxon>Devosiaceae</taxon>
        <taxon>Devosia</taxon>
    </lineage>
</organism>
<name>A0A927FRL9_9HYPH</name>
<dbReference type="InterPro" id="IPR029068">
    <property type="entry name" value="Glyas_Bleomycin-R_OHBP_Dase"/>
</dbReference>
<feature type="domain" description="PhnB-like" evidence="1">
    <location>
        <begin position="5"/>
        <end position="130"/>
    </location>
</feature>
<evidence type="ECO:0000313" key="2">
    <source>
        <dbReference type="EMBL" id="MBD8064736.1"/>
    </source>
</evidence>
<proteinExistence type="predicted"/>
<gene>
    <name evidence="2" type="ORF">IC608_04515</name>
</gene>
<accession>A0A927FRL9</accession>
<dbReference type="Proteomes" id="UP000654108">
    <property type="component" value="Unassembled WGS sequence"/>
</dbReference>
<dbReference type="PANTHER" id="PTHR33990:SF1">
    <property type="entry name" value="PROTEIN YJDN"/>
    <property type="match status" value="1"/>
</dbReference>
<dbReference type="AlphaFoldDB" id="A0A927FRL9"/>
<dbReference type="EMBL" id="JACYFU010000001">
    <property type="protein sequence ID" value="MBD8064736.1"/>
    <property type="molecule type" value="Genomic_DNA"/>
</dbReference>